<reference evidence="11" key="1">
    <citation type="journal article" date="2019" name="Int. J. Syst. Evol. Microbiol.">
        <title>The Global Catalogue of Microorganisms (GCM) 10K type strain sequencing project: providing services to taxonomists for standard genome sequencing and annotation.</title>
        <authorList>
            <consortium name="The Broad Institute Genomics Platform"/>
            <consortium name="The Broad Institute Genome Sequencing Center for Infectious Disease"/>
            <person name="Wu L."/>
            <person name="Ma J."/>
        </authorList>
    </citation>
    <scope>NUCLEOTIDE SEQUENCE [LARGE SCALE GENOMIC DNA]</scope>
    <source>
        <strain evidence="11">CGMCC 4.7242</strain>
    </source>
</reference>
<organism evidence="10 11">
    <name type="scientific">Halodurantibacterium flavum</name>
    <dbReference type="NCBI Taxonomy" id="1382802"/>
    <lineage>
        <taxon>Bacteria</taxon>
        <taxon>Pseudomonadati</taxon>
        <taxon>Pseudomonadota</taxon>
        <taxon>Alphaproteobacteria</taxon>
        <taxon>Rhodobacterales</taxon>
        <taxon>Paracoccaceae</taxon>
        <taxon>Halodurantibacterium</taxon>
    </lineage>
</organism>
<keyword evidence="3" id="KW-0813">Transport</keyword>
<comment type="similarity">
    <text evidence="2">Belongs to the BCCT transporter (TC 2.A.15) family.</text>
</comment>
<feature type="transmembrane region" description="Helical" evidence="9">
    <location>
        <begin position="344"/>
        <end position="368"/>
    </location>
</feature>
<feature type="transmembrane region" description="Helical" evidence="9">
    <location>
        <begin position="188"/>
        <end position="210"/>
    </location>
</feature>
<dbReference type="EMBL" id="JBHUGH010000009">
    <property type="protein sequence ID" value="MFD1912993.1"/>
    <property type="molecule type" value="Genomic_DNA"/>
</dbReference>
<evidence type="ECO:0000256" key="5">
    <source>
        <dbReference type="ARBA" id="ARBA00022692"/>
    </source>
</evidence>
<evidence type="ECO:0000256" key="1">
    <source>
        <dbReference type="ARBA" id="ARBA00004651"/>
    </source>
</evidence>
<keyword evidence="11" id="KW-1185">Reference proteome</keyword>
<feature type="transmembrane region" description="Helical" evidence="9">
    <location>
        <begin position="443"/>
        <end position="462"/>
    </location>
</feature>
<feature type="transmembrane region" description="Helical" evidence="9">
    <location>
        <begin position="45"/>
        <end position="64"/>
    </location>
</feature>
<feature type="transmembrane region" description="Helical" evidence="9">
    <location>
        <begin position="396"/>
        <end position="422"/>
    </location>
</feature>
<keyword evidence="5 9" id="KW-0812">Transmembrane</keyword>
<evidence type="ECO:0000256" key="7">
    <source>
        <dbReference type="ARBA" id="ARBA00023136"/>
    </source>
</evidence>
<proteinExistence type="inferred from homology"/>
<dbReference type="Proteomes" id="UP001597353">
    <property type="component" value="Unassembled WGS sequence"/>
</dbReference>
<accession>A0ABW4S7B9</accession>
<feature type="transmembrane region" description="Helical" evidence="9">
    <location>
        <begin position="137"/>
        <end position="158"/>
    </location>
</feature>
<keyword evidence="4" id="KW-1003">Cell membrane</keyword>
<dbReference type="Pfam" id="PF02028">
    <property type="entry name" value="BCCT"/>
    <property type="match status" value="1"/>
</dbReference>
<feature type="region of interest" description="Disordered" evidence="8">
    <location>
        <begin position="513"/>
        <end position="543"/>
    </location>
</feature>
<evidence type="ECO:0000256" key="4">
    <source>
        <dbReference type="ARBA" id="ARBA00022475"/>
    </source>
</evidence>
<dbReference type="InterPro" id="IPR000060">
    <property type="entry name" value="BCCT_transptr"/>
</dbReference>
<evidence type="ECO:0000256" key="6">
    <source>
        <dbReference type="ARBA" id="ARBA00022989"/>
    </source>
</evidence>
<dbReference type="NCBIfam" id="TIGR00842">
    <property type="entry name" value="bcct"/>
    <property type="match status" value="1"/>
</dbReference>
<dbReference type="PANTHER" id="PTHR30047:SF7">
    <property type="entry name" value="HIGH-AFFINITY CHOLINE TRANSPORT PROTEIN"/>
    <property type="match status" value="1"/>
</dbReference>
<keyword evidence="7 9" id="KW-0472">Membrane</keyword>
<evidence type="ECO:0000256" key="9">
    <source>
        <dbReference type="SAM" id="Phobius"/>
    </source>
</evidence>
<gene>
    <name evidence="10" type="ORF">ACFSGJ_12295</name>
</gene>
<evidence type="ECO:0000256" key="8">
    <source>
        <dbReference type="SAM" id="MobiDB-lite"/>
    </source>
</evidence>
<evidence type="ECO:0000256" key="3">
    <source>
        <dbReference type="ARBA" id="ARBA00022448"/>
    </source>
</evidence>
<dbReference type="RefSeq" id="WP_390262092.1">
    <property type="nucleotide sequence ID" value="NZ_JBHUGH010000009.1"/>
</dbReference>
<feature type="transmembrane region" description="Helical" evidence="9">
    <location>
        <begin position="315"/>
        <end position="337"/>
    </location>
</feature>
<comment type="subcellular location">
    <subcellularLocation>
        <location evidence="1">Cell membrane</location>
        <topology evidence="1">Multi-pass membrane protein</topology>
    </subcellularLocation>
</comment>
<evidence type="ECO:0000313" key="10">
    <source>
        <dbReference type="EMBL" id="MFD1912993.1"/>
    </source>
</evidence>
<keyword evidence="6 9" id="KW-1133">Transmembrane helix</keyword>
<feature type="transmembrane region" description="Helical" evidence="9">
    <location>
        <begin position="254"/>
        <end position="280"/>
    </location>
</feature>
<feature type="transmembrane region" description="Helical" evidence="9">
    <location>
        <begin position="468"/>
        <end position="488"/>
    </location>
</feature>
<feature type="transmembrane region" description="Helical" evidence="9">
    <location>
        <begin position="222"/>
        <end position="242"/>
    </location>
</feature>
<protein>
    <submittedName>
        <fullName evidence="10">BCCT family transporter</fullName>
    </submittedName>
</protein>
<evidence type="ECO:0000256" key="2">
    <source>
        <dbReference type="ARBA" id="ARBA00005658"/>
    </source>
</evidence>
<comment type="caution">
    <text evidence="10">The sequence shown here is derived from an EMBL/GenBank/DDBJ whole genome shotgun (WGS) entry which is preliminary data.</text>
</comment>
<dbReference type="PANTHER" id="PTHR30047">
    <property type="entry name" value="HIGH-AFFINITY CHOLINE TRANSPORT PROTEIN-RELATED"/>
    <property type="match status" value="1"/>
</dbReference>
<sequence>MSDSYRQPVFLISVALVLLLVIVGALIPETFGAAAQAGLDWATRVFGWFFLLSMFGFVCALVYLGFSRHGDTRLGPPDSQPEFSYYAWVAMLLAAGFGIGLVFYGVAEPMSHLNDPPHGMAEPGSAQAAELAIQYSFFNWGISQWAAFSIVGLIIGFFQFRKGQPGLVSVVLEPALSRLRFRRQIAGGLDVFAVVATVIGIATSLGLGVLQVNGGLAFRYGIAEGFAAQATILGVMVIAYMISTATGLEKGIRLLSTINLTIALGLMAFVLIFGPTVAILDIMVQGFGDYLQHFIFMSLQTDPYSDSTWAGSWTIFYWAWVIAWSPFVGTFIARISYGRTIREFILGVLIVPPLLACVWMAVFGGAALELDAAQDGALAAAVAENVTFSLFRFFEFLPFSGLLSILGVTLIFIFLITSADSASYVVAQLTDRGSAEAPLAKRLIWGILIAAICLTLIATGGLEALQAAAILAALPFILVLYAMLAMLFRSLNLDRQQQLAQLYEENNQTPVGASLEEARQMTGDDDPLATAGLRSDDNAPVQP</sequence>
<feature type="transmembrane region" description="Helical" evidence="9">
    <location>
        <begin position="85"/>
        <end position="107"/>
    </location>
</feature>
<evidence type="ECO:0000313" key="11">
    <source>
        <dbReference type="Proteomes" id="UP001597353"/>
    </source>
</evidence>
<name>A0ABW4S7B9_9RHOB</name>